<reference evidence="1 2" key="1">
    <citation type="submission" date="2019-03" db="EMBL/GenBank/DDBJ databases">
        <title>Genomic Encyclopedia of Type Strains, Phase IV (KMG-IV): sequencing the most valuable type-strain genomes for metagenomic binning, comparative biology and taxonomic classification.</title>
        <authorList>
            <person name="Goeker M."/>
        </authorList>
    </citation>
    <scope>NUCLEOTIDE SEQUENCE [LARGE SCALE GENOMIC DNA]</scope>
    <source>
        <strain evidence="1 2">DSM 16730</strain>
    </source>
</reference>
<gene>
    <name evidence="1" type="ORF">EDC54_101615</name>
</gene>
<dbReference type="Proteomes" id="UP000295433">
    <property type="component" value="Unassembled WGS sequence"/>
</dbReference>
<dbReference type="EMBL" id="SMBY01000001">
    <property type="protein sequence ID" value="TCV09091.1"/>
    <property type="molecule type" value="Genomic_DNA"/>
</dbReference>
<keyword evidence="2" id="KW-1185">Reference proteome</keyword>
<dbReference type="AlphaFoldDB" id="A0A4R3VT74"/>
<comment type="caution">
    <text evidence="1">The sequence shown here is derived from an EMBL/GenBank/DDBJ whole genome shotgun (WGS) entry which is preliminary data.</text>
</comment>
<accession>A0A4R3VT74</accession>
<protein>
    <submittedName>
        <fullName evidence="1">Uncharacterized protein</fullName>
    </submittedName>
</protein>
<proteinExistence type="predicted"/>
<organism evidence="1 2">
    <name type="scientific">Samsonia erythrinae</name>
    <dbReference type="NCBI Taxonomy" id="160434"/>
    <lineage>
        <taxon>Bacteria</taxon>
        <taxon>Pseudomonadati</taxon>
        <taxon>Pseudomonadota</taxon>
        <taxon>Gammaproteobacteria</taxon>
        <taxon>Enterobacterales</taxon>
        <taxon>Pectobacteriaceae</taxon>
        <taxon>Samsonia</taxon>
    </lineage>
</organism>
<evidence type="ECO:0000313" key="2">
    <source>
        <dbReference type="Proteomes" id="UP000295433"/>
    </source>
</evidence>
<name>A0A4R3VT74_9GAMM</name>
<sequence>MRWSNTTKCKELNKTNSMILDIFYKMRQEIKYEISFS</sequence>
<evidence type="ECO:0000313" key="1">
    <source>
        <dbReference type="EMBL" id="TCV09091.1"/>
    </source>
</evidence>